<keyword evidence="8 9" id="KW-0472">Membrane</keyword>
<evidence type="ECO:0000259" key="10">
    <source>
        <dbReference type="PROSITE" id="PS50893"/>
    </source>
</evidence>
<dbReference type="InterPro" id="IPR003593">
    <property type="entry name" value="AAA+_ATPase"/>
</dbReference>
<evidence type="ECO:0000256" key="6">
    <source>
        <dbReference type="ARBA" id="ARBA00022840"/>
    </source>
</evidence>
<dbReference type="NCBIfam" id="TIGR02868">
    <property type="entry name" value="CydC"/>
    <property type="match status" value="1"/>
</dbReference>
<evidence type="ECO:0000256" key="9">
    <source>
        <dbReference type="SAM" id="Phobius"/>
    </source>
</evidence>
<evidence type="ECO:0000256" key="7">
    <source>
        <dbReference type="ARBA" id="ARBA00022989"/>
    </source>
</evidence>
<sequence>MKGLHALRPILDLFFHAKPVALVLGIVIATITVISGIGLLGLSGWFITATAIAGLSVATAIGFDVFAPAAGIRLLAIMRTVSRYFERLVTHDATLAVLATLREKLFRQWARPSAAKVLLLRPARLLFRLTADIDALDSLYLRVFVPMGAALATALFAGIALGLMQSLFGFAVVIVLLTAGLGLPLLAAKKSGRAMRRRAKGTEAMRARTIDLVAGQTELLMAGRLDAQCAALSRADHYVAAADRDLNRIEIRTGAGLGIVHAALLAGSLIVVGWLMRDGSINAPVAALAVLIVLGAMEPFSALRRGAMELGRTILAARRVLPRQEKDVELRSLPVPPAGKAVLLESVSAHYEEDEKAALNAVSLAIAEGEHVAIVGRSGSGKSTLFKVLMGEVAARGKRVEALPARLLTQRTELFQDTLRGNLLLAKPDADDAELMAALADAGLGAFVASLADGLNTQLGEGGLGLSGGQARRLALARLFLTDAPLWLLDEPTEGLDGETARDVLARLKQRAEGRTLLIATHLRQDAMICERILRIEQGAFTESYTRNQKGDDLCFAGLK</sequence>
<evidence type="ECO:0000313" key="12">
    <source>
        <dbReference type="EMBL" id="MFC4624586.1"/>
    </source>
</evidence>
<gene>
    <name evidence="12" type="primary">cydC</name>
    <name evidence="12" type="ORF">ACFO1V_05005</name>
</gene>
<dbReference type="SMART" id="SM00382">
    <property type="entry name" value="AAA"/>
    <property type="match status" value="1"/>
</dbReference>
<reference evidence="13" key="1">
    <citation type="journal article" date="2019" name="Int. J. Syst. Evol. Microbiol.">
        <title>The Global Catalogue of Microorganisms (GCM) 10K type strain sequencing project: providing services to taxonomists for standard genome sequencing and annotation.</title>
        <authorList>
            <consortium name="The Broad Institute Genomics Platform"/>
            <consortium name="The Broad Institute Genome Sequencing Center for Infectious Disease"/>
            <person name="Wu L."/>
            <person name="Ma J."/>
        </authorList>
    </citation>
    <scope>NUCLEOTIDE SEQUENCE [LARGE SCALE GENOMIC DNA]</scope>
    <source>
        <strain evidence="13">CGMCC 1.15731</strain>
    </source>
</reference>
<dbReference type="Gene3D" id="3.40.50.300">
    <property type="entry name" value="P-loop containing nucleotide triphosphate hydrolases"/>
    <property type="match status" value="1"/>
</dbReference>
<evidence type="ECO:0000313" key="13">
    <source>
        <dbReference type="Proteomes" id="UP001596042"/>
    </source>
</evidence>
<feature type="domain" description="ABC transporter" evidence="10">
    <location>
        <begin position="342"/>
        <end position="559"/>
    </location>
</feature>
<feature type="transmembrane region" description="Helical" evidence="9">
    <location>
        <begin position="281"/>
        <end position="303"/>
    </location>
</feature>
<keyword evidence="5" id="KW-0547">Nucleotide-binding</keyword>
<keyword evidence="13" id="KW-1185">Reference proteome</keyword>
<protein>
    <submittedName>
        <fullName evidence="12">Thiol reductant ABC exporter subunit CydC</fullName>
    </submittedName>
</protein>
<organism evidence="12 13">
    <name type="scientific">Daeguia caeni</name>
    <dbReference type="NCBI Taxonomy" id="439612"/>
    <lineage>
        <taxon>Bacteria</taxon>
        <taxon>Pseudomonadati</taxon>
        <taxon>Pseudomonadota</taxon>
        <taxon>Alphaproteobacteria</taxon>
        <taxon>Hyphomicrobiales</taxon>
        <taxon>Brucellaceae</taxon>
        <taxon>Daeguia</taxon>
    </lineage>
</organism>
<feature type="transmembrane region" description="Helical" evidence="9">
    <location>
        <begin position="139"/>
        <end position="161"/>
    </location>
</feature>
<feature type="transmembrane region" description="Helical" evidence="9">
    <location>
        <begin position="167"/>
        <end position="188"/>
    </location>
</feature>
<dbReference type="SUPFAM" id="SSF90123">
    <property type="entry name" value="ABC transporter transmembrane region"/>
    <property type="match status" value="1"/>
</dbReference>
<dbReference type="InterPro" id="IPR011527">
    <property type="entry name" value="ABC1_TM_dom"/>
</dbReference>
<evidence type="ECO:0000256" key="8">
    <source>
        <dbReference type="ARBA" id="ARBA00023136"/>
    </source>
</evidence>
<evidence type="ECO:0000259" key="11">
    <source>
        <dbReference type="PROSITE" id="PS50929"/>
    </source>
</evidence>
<dbReference type="InterPro" id="IPR017871">
    <property type="entry name" value="ABC_transporter-like_CS"/>
</dbReference>
<dbReference type="InterPro" id="IPR036640">
    <property type="entry name" value="ABC1_TM_sf"/>
</dbReference>
<dbReference type="PROSITE" id="PS50893">
    <property type="entry name" value="ABC_TRANSPORTER_2"/>
    <property type="match status" value="1"/>
</dbReference>
<dbReference type="RefSeq" id="WP_374831298.1">
    <property type="nucleotide sequence ID" value="NZ_JBHEEZ010000008.1"/>
</dbReference>
<evidence type="ECO:0000256" key="3">
    <source>
        <dbReference type="ARBA" id="ARBA00005417"/>
    </source>
</evidence>
<dbReference type="Gene3D" id="1.20.1560.10">
    <property type="entry name" value="ABC transporter type 1, transmembrane domain"/>
    <property type="match status" value="1"/>
</dbReference>
<evidence type="ECO:0000256" key="4">
    <source>
        <dbReference type="ARBA" id="ARBA00022692"/>
    </source>
</evidence>
<dbReference type="PANTHER" id="PTHR24221:SF653">
    <property type="entry name" value="TRANSPORT ATP-BINDING PROTEIN CYDC"/>
    <property type="match status" value="1"/>
</dbReference>
<dbReference type="InterPro" id="IPR027417">
    <property type="entry name" value="P-loop_NTPase"/>
</dbReference>
<dbReference type="PROSITE" id="PS50929">
    <property type="entry name" value="ABC_TM1F"/>
    <property type="match status" value="1"/>
</dbReference>
<dbReference type="Proteomes" id="UP001596042">
    <property type="component" value="Unassembled WGS sequence"/>
</dbReference>
<keyword evidence="6" id="KW-0067">ATP-binding</keyword>
<dbReference type="Pfam" id="PF00005">
    <property type="entry name" value="ABC_tran"/>
    <property type="match status" value="1"/>
</dbReference>
<comment type="subcellular location">
    <subcellularLocation>
        <location evidence="1">Cell inner membrane</location>
    </subcellularLocation>
    <subcellularLocation>
        <location evidence="2">Cell membrane</location>
        <topology evidence="2">Multi-pass membrane protein</topology>
    </subcellularLocation>
</comment>
<keyword evidence="7 9" id="KW-1133">Transmembrane helix</keyword>
<dbReference type="InterPro" id="IPR003439">
    <property type="entry name" value="ABC_transporter-like_ATP-bd"/>
</dbReference>
<dbReference type="PROSITE" id="PS00211">
    <property type="entry name" value="ABC_TRANSPORTER_1"/>
    <property type="match status" value="1"/>
</dbReference>
<feature type="transmembrane region" description="Helical" evidence="9">
    <location>
        <begin position="21"/>
        <end position="46"/>
    </location>
</feature>
<evidence type="ECO:0000256" key="1">
    <source>
        <dbReference type="ARBA" id="ARBA00004533"/>
    </source>
</evidence>
<evidence type="ECO:0000256" key="2">
    <source>
        <dbReference type="ARBA" id="ARBA00004651"/>
    </source>
</evidence>
<proteinExistence type="inferred from homology"/>
<keyword evidence="4 9" id="KW-0812">Transmembrane</keyword>
<dbReference type="PANTHER" id="PTHR24221">
    <property type="entry name" value="ATP-BINDING CASSETTE SUB-FAMILY B"/>
    <property type="match status" value="1"/>
</dbReference>
<feature type="domain" description="ABC transmembrane type-1" evidence="11">
    <location>
        <begin position="23"/>
        <end position="312"/>
    </location>
</feature>
<evidence type="ECO:0000256" key="5">
    <source>
        <dbReference type="ARBA" id="ARBA00022741"/>
    </source>
</evidence>
<comment type="caution">
    <text evidence="12">The sequence shown here is derived from an EMBL/GenBank/DDBJ whole genome shotgun (WGS) entry which is preliminary data.</text>
</comment>
<feature type="transmembrane region" description="Helical" evidence="9">
    <location>
        <begin position="254"/>
        <end position="275"/>
    </location>
</feature>
<comment type="similarity">
    <text evidence="3">Belongs to the ABC transporter superfamily.</text>
</comment>
<dbReference type="InterPro" id="IPR039421">
    <property type="entry name" value="Type_1_exporter"/>
</dbReference>
<dbReference type="EMBL" id="JBHSEL010000043">
    <property type="protein sequence ID" value="MFC4624586.1"/>
    <property type="molecule type" value="Genomic_DNA"/>
</dbReference>
<feature type="transmembrane region" description="Helical" evidence="9">
    <location>
        <begin position="52"/>
        <end position="76"/>
    </location>
</feature>
<name>A0ABV9H5Z1_9HYPH</name>
<dbReference type="SUPFAM" id="SSF52540">
    <property type="entry name" value="P-loop containing nucleoside triphosphate hydrolases"/>
    <property type="match status" value="1"/>
</dbReference>
<dbReference type="InterPro" id="IPR014223">
    <property type="entry name" value="ABC_CydC/D"/>
</dbReference>
<accession>A0ABV9H5Z1</accession>